<dbReference type="InterPro" id="IPR001236">
    <property type="entry name" value="Lactate/malate_DH_N"/>
</dbReference>
<evidence type="ECO:0000256" key="7">
    <source>
        <dbReference type="PIRSR" id="PIRSR000102-1"/>
    </source>
</evidence>
<dbReference type="PANTHER" id="PTHR43128">
    <property type="entry name" value="L-2-HYDROXYCARBOXYLATE DEHYDROGENASE (NAD(P)(+))"/>
    <property type="match status" value="1"/>
</dbReference>
<dbReference type="SUPFAM" id="SSF56327">
    <property type="entry name" value="LDH C-terminal domain-like"/>
    <property type="match status" value="1"/>
</dbReference>
<accession>A0A1V6U9P9</accession>
<reference evidence="13" key="1">
    <citation type="journal article" date="2017" name="Nat. Microbiol.">
        <title>Global analysis of biosynthetic gene clusters reveals vast potential of secondary metabolite production in Penicillium species.</title>
        <authorList>
            <person name="Nielsen J.C."/>
            <person name="Grijseels S."/>
            <person name="Prigent S."/>
            <person name="Ji B."/>
            <person name="Dainat J."/>
            <person name="Nielsen K.F."/>
            <person name="Frisvad J.C."/>
            <person name="Workman M."/>
            <person name="Nielsen J."/>
        </authorList>
    </citation>
    <scope>NUCLEOTIDE SEQUENCE [LARGE SCALE GENOMIC DNA]</scope>
    <source>
        <strain evidence="13">IBT 31321</strain>
    </source>
</reference>
<feature type="binding site" evidence="8">
    <location>
        <begin position="28"/>
        <end position="33"/>
    </location>
    <ligand>
        <name>NAD(+)</name>
        <dbReference type="ChEBI" id="CHEBI:57540"/>
    </ligand>
</feature>
<dbReference type="NCBIfam" id="NF000824">
    <property type="entry name" value="PRK00066.1"/>
    <property type="match status" value="1"/>
</dbReference>
<dbReference type="Pfam" id="PF00056">
    <property type="entry name" value="Ldh_1_N"/>
    <property type="match status" value="1"/>
</dbReference>
<dbReference type="InterPro" id="IPR022383">
    <property type="entry name" value="Lactate/malate_DH_C"/>
</dbReference>
<feature type="domain" description="Lactate/malate dehydrogenase C-terminal" evidence="11">
    <location>
        <begin position="163"/>
        <end position="326"/>
    </location>
</feature>
<dbReference type="SUPFAM" id="SSF51735">
    <property type="entry name" value="NAD(P)-binding Rossmann-fold domains"/>
    <property type="match status" value="1"/>
</dbReference>
<dbReference type="NCBIfam" id="TIGR01771">
    <property type="entry name" value="L-LDH-NAD"/>
    <property type="match status" value="1"/>
</dbReference>
<comment type="catalytic activity">
    <reaction evidence="6 9">
        <text>(S)-lactate + NAD(+) = pyruvate + NADH + H(+)</text>
        <dbReference type="Rhea" id="RHEA:23444"/>
        <dbReference type="ChEBI" id="CHEBI:15361"/>
        <dbReference type="ChEBI" id="CHEBI:15378"/>
        <dbReference type="ChEBI" id="CHEBI:16651"/>
        <dbReference type="ChEBI" id="CHEBI:57540"/>
        <dbReference type="ChEBI" id="CHEBI:57945"/>
        <dbReference type="EC" id="1.1.1.27"/>
    </reaction>
</comment>
<dbReference type="InterPro" id="IPR011304">
    <property type="entry name" value="L-lactate_DH"/>
</dbReference>
<dbReference type="STRING" id="36646.A0A1V6U9P9"/>
<dbReference type="UniPathway" id="UPA00554">
    <property type="reaction ID" value="UER00611"/>
</dbReference>
<sequence>MPANSSKSSSKKPLIATDLQPVKIAIVGAGNVGASTAYALLLSGLAAEIVLIDLNRSKAEGEVMDLNHAAPFTHQTKVTCGDFEDCAGAAIVVITAGANQKPGQTRLELLQVNAKIIGDIVPKVTQSAPSTILLVASNPVDVLTFHSWKLSGFPQSRVLGSGTVLDTARLRYSIGQRLDVDPSNIHADIVGEHGDSELPVWSRANISGIALDEFYQTTGQDVQKIMQESFHETKNAAYEIINRKGMTDFGISAGLVRIVEAILRDENTLMTVSTAGTFAGVQDIALSMPKKVNRTGAHHVIDIKLASGESEALEKSAHTIKSSLDSLKQ</sequence>
<evidence type="ECO:0000259" key="10">
    <source>
        <dbReference type="Pfam" id="PF00056"/>
    </source>
</evidence>
<dbReference type="GO" id="GO:0005737">
    <property type="term" value="C:cytoplasm"/>
    <property type="evidence" value="ECO:0007669"/>
    <property type="project" value="InterPro"/>
</dbReference>
<evidence type="ECO:0000256" key="1">
    <source>
        <dbReference type="ARBA" id="ARBA00004843"/>
    </source>
</evidence>
<dbReference type="AlphaFoldDB" id="A0A1V6U9P9"/>
<dbReference type="HAMAP" id="MF_00488">
    <property type="entry name" value="Lactate_dehydrog"/>
    <property type="match status" value="1"/>
</dbReference>
<dbReference type="CDD" id="cd05292">
    <property type="entry name" value="LDH_2"/>
    <property type="match status" value="1"/>
</dbReference>
<evidence type="ECO:0000256" key="4">
    <source>
        <dbReference type="ARBA" id="ARBA00023002"/>
    </source>
</evidence>
<feature type="domain" description="Lactate/malate dehydrogenase N-terminal" evidence="10">
    <location>
        <begin position="22"/>
        <end position="160"/>
    </location>
</feature>
<feature type="binding site" evidence="8">
    <location>
        <position position="113"/>
    </location>
    <ligand>
        <name>NAD(+)</name>
        <dbReference type="ChEBI" id="CHEBI:57540"/>
    </ligand>
</feature>
<dbReference type="EMBL" id="MDDG01000014">
    <property type="protein sequence ID" value="OQE35165.1"/>
    <property type="molecule type" value="Genomic_DNA"/>
</dbReference>
<evidence type="ECO:0000256" key="9">
    <source>
        <dbReference type="RuleBase" id="RU000496"/>
    </source>
</evidence>
<dbReference type="InterPro" id="IPR015955">
    <property type="entry name" value="Lactate_DH/Glyco_Ohase_4_C"/>
</dbReference>
<evidence type="ECO:0000256" key="5">
    <source>
        <dbReference type="ARBA" id="ARBA00023027"/>
    </source>
</evidence>
<dbReference type="PRINTS" id="PR00086">
    <property type="entry name" value="LLDHDRGNASE"/>
</dbReference>
<dbReference type="Proteomes" id="UP000191500">
    <property type="component" value="Unassembled WGS sequence"/>
</dbReference>
<dbReference type="GO" id="GO:0006089">
    <property type="term" value="P:lactate metabolic process"/>
    <property type="evidence" value="ECO:0007669"/>
    <property type="project" value="TreeGrafter"/>
</dbReference>
<dbReference type="InterPro" id="IPR001557">
    <property type="entry name" value="L-lactate/malate_DH"/>
</dbReference>
<dbReference type="EC" id="1.1.1.27" evidence="3 9"/>
<evidence type="ECO:0000313" key="13">
    <source>
        <dbReference type="Proteomes" id="UP000191500"/>
    </source>
</evidence>
<keyword evidence="4 9" id="KW-0560">Oxidoreductase</keyword>
<comment type="pathway">
    <text evidence="1 9">Fermentation; pyruvate fermentation to lactate; (S)-lactate from pyruvate: step 1/1.</text>
</comment>
<protein>
    <recommendedName>
        <fullName evidence="3 9">L-lactate dehydrogenase</fullName>
        <ecNumber evidence="3 9">1.1.1.27</ecNumber>
    </recommendedName>
</protein>
<dbReference type="PIRSF" id="PIRSF000102">
    <property type="entry name" value="Lac_mal_DH"/>
    <property type="match status" value="1"/>
</dbReference>
<evidence type="ECO:0000256" key="3">
    <source>
        <dbReference type="ARBA" id="ARBA00012967"/>
    </source>
</evidence>
<organism evidence="12 13">
    <name type="scientific">Penicillium coprophilum</name>
    <dbReference type="NCBI Taxonomy" id="36646"/>
    <lineage>
        <taxon>Eukaryota</taxon>
        <taxon>Fungi</taxon>
        <taxon>Dikarya</taxon>
        <taxon>Ascomycota</taxon>
        <taxon>Pezizomycotina</taxon>
        <taxon>Eurotiomycetes</taxon>
        <taxon>Eurotiomycetidae</taxon>
        <taxon>Eurotiales</taxon>
        <taxon>Aspergillaceae</taxon>
        <taxon>Penicillium</taxon>
    </lineage>
</organism>
<dbReference type="GO" id="GO:0004459">
    <property type="term" value="F:L-lactate dehydrogenase (NAD+) activity"/>
    <property type="evidence" value="ECO:0007669"/>
    <property type="project" value="UniProtKB-EC"/>
</dbReference>
<evidence type="ECO:0000256" key="6">
    <source>
        <dbReference type="ARBA" id="ARBA00049258"/>
    </source>
</evidence>
<name>A0A1V6U9P9_9EURO</name>
<evidence type="ECO:0000256" key="8">
    <source>
        <dbReference type="PIRSR" id="PIRSR000102-3"/>
    </source>
</evidence>
<dbReference type="Gene3D" id="3.90.110.10">
    <property type="entry name" value="Lactate dehydrogenase/glycoside hydrolase, family 4, C-terminal"/>
    <property type="match status" value="1"/>
</dbReference>
<dbReference type="PANTHER" id="PTHR43128:SF16">
    <property type="entry name" value="L-LACTATE DEHYDROGENASE"/>
    <property type="match status" value="1"/>
</dbReference>
<evidence type="ECO:0000259" key="11">
    <source>
        <dbReference type="Pfam" id="PF02866"/>
    </source>
</evidence>
<evidence type="ECO:0000313" key="12">
    <source>
        <dbReference type="EMBL" id="OQE35165.1"/>
    </source>
</evidence>
<keyword evidence="13" id="KW-1185">Reference proteome</keyword>
<dbReference type="PROSITE" id="PS00064">
    <property type="entry name" value="L_LDH"/>
    <property type="match status" value="1"/>
</dbReference>
<dbReference type="Pfam" id="PF02866">
    <property type="entry name" value="Ldh_1_C"/>
    <property type="match status" value="1"/>
</dbReference>
<proteinExistence type="inferred from homology"/>
<dbReference type="Gene3D" id="3.40.50.720">
    <property type="entry name" value="NAD(P)-binding Rossmann-like Domain"/>
    <property type="match status" value="1"/>
</dbReference>
<feature type="binding site" evidence="8">
    <location>
        <position position="53"/>
    </location>
    <ligand>
        <name>NAD(+)</name>
        <dbReference type="ChEBI" id="CHEBI:57540"/>
    </ligand>
</feature>
<keyword evidence="5 8" id="KW-0520">NAD</keyword>
<comment type="caution">
    <text evidence="12">The sequence shown here is derived from an EMBL/GenBank/DDBJ whole genome shotgun (WGS) entry which is preliminary data.</text>
</comment>
<feature type="active site" description="Proton acceptor" evidence="7">
    <location>
        <position position="193"/>
    </location>
</feature>
<dbReference type="FunFam" id="3.40.50.720:FF:000018">
    <property type="entry name" value="Malate dehydrogenase"/>
    <property type="match status" value="1"/>
</dbReference>
<evidence type="ECO:0000256" key="2">
    <source>
        <dbReference type="ARBA" id="ARBA00006054"/>
    </source>
</evidence>
<gene>
    <name evidence="12" type="ORF">PENCOP_c014G02917</name>
</gene>
<dbReference type="InterPro" id="IPR018177">
    <property type="entry name" value="L-lactate_DH_AS"/>
</dbReference>
<dbReference type="InterPro" id="IPR036291">
    <property type="entry name" value="NAD(P)-bd_dom_sf"/>
</dbReference>
<comment type="similarity">
    <text evidence="2">Belongs to the LDH/MDH superfamily. LDH family.</text>
</comment>